<organism evidence="1 2">
    <name type="scientific">Uliginosibacterium sediminicola</name>
    <dbReference type="NCBI Taxonomy" id="2024550"/>
    <lineage>
        <taxon>Bacteria</taxon>
        <taxon>Pseudomonadati</taxon>
        <taxon>Pseudomonadota</taxon>
        <taxon>Betaproteobacteria</taxon>
        <taxon>Rhodocyclales</taxon>
        <taxon>Zoogloeaceae</taxon>
        <taxon>Uliginosibacterium</taxon>
    </lineage>
</organism>
<name>A0ABU9Z071_9RHOO</name>
<protein>
    <submittedName>
        <fullName evidence="1">YkgJ family cysteine cluster protein</fullName>
    </submittedName>
</protein>
<keyword evidence="2" id="KW-1185">Reference proteome</keyword>
<dbReference type="RefSeq" id="WP_345919894.1">
    <property type="nucleotide sequence ID" value="NZ_JBDIVE010000005.1"/>
</dbReference>
<evidence type="ECO:0000313" key="2">
    <source>
        <dbReference type="Proteomes" id="UP001410394"/>
    </source>
</evidence>
<sequence>MPCQTCGACCASFRVSFHHSQLDSEVGGYVPAMLADEETASTCRMRGTDRSPPRCVALQGEIGERVSCAIYEFRPDPCRDFAAHGVHGIQNEACNQARARHGLPRLADH</sequence>
<dbReference type="InterPro" id="IPR005358">
    <property type="entry name" value="Puta_zinc/iron-chelating_dom"/>
</dbReference>
<dbReference type="Proteomes" id="UP001410394">
    <property type="component" value="Unassembled WGS sequence"/>
</dbReference>
<accession>A0ABU9Z071</accession>
<dbReference type="Pfam" id="PF03692">
    <property type="entry name" value="CxxCxxCC"/>
    <property type="match status" value="1"/>
</dbReference>
<reference evidence="1 2" key="1">
    <citation type="journal article" date="2018" name="Int. J. Syst. Evol. Microbiol.">
        <title>Uliginosibacterium sediminicola sp. nov., isolated from freshwater sediment.</title>
        <authorList>
            <person name="Hwang W.M."/>
            <person name="Kim S.M."/>
            <person name="Kang K."/>
            <person name="Ahn T.Y."/>
        </authorList>
    </citation>
    <scope>NUCLEOTIDE SEQUENCE [LARGE SCALE GENOMIC DNA]</scope>
    <source>
        <strain evidence="1 2">M1-21</strain>
    </source>
</reference>
<proteinExistence type="predicted"/>
<comment type="caution">
    <text evidence="1">The sequence shown here is derived from an EMBL/GenBank/DDBJ whole genome shotgun (WGS) entry which is preliminary data.</text>
</comment>
<gene>
    <name evidence="1" type="ORF">ABDB84_11605</name>
</gene>
<evidence type="ECO:0000313" key="1">
    <source>
        <dbReference type="EMBL" id="MEN3069127.1"/>
    </source>
</evidence>
<dbReference type="EMBL" id="JBDIVE010000005">
    <property type="protein sequence ID" value="MEN3069127.1"/>
    <property type="molecule type" value="Genomic_DNA"/>
</dbReference>